<keyword evidence="5" id="KW-1133">Transmembrane helix</keyword>
<organism evidence="7 8">
    <name type="scientific">Acrobeloides nanus</name>
    <dbReference type="NCBI Taxonomy" id="290746"/>
    <lineage>
        <taxon>Eukaryota</taxon>
        <taxon>Metazoa</taxon>
        <taxon>Ecdysozoa</taxon>
        <taxon>Nematoda</taxon>
        <taxon>Chromadorea</taxon>
        <taxon>Rhabditida</taxon>
        <taxon>Tylenchina</taxon>
        <taxon>Cephalobomorpha</taxon>
        <taxon>Cephaloboidea</taxon>
        <taxon>Cephalobidae</taxon>
        <taxon>Acrobeloides</taxon>
    </lineage>
</organism>
<dbReference type="Gene3D" id="3.90.1720.10">
    <property type="entry name" value="endopeptidase domain like (from Nostoc punctiforme)"/>
    <property type="match status" value="1"/>
</dbReference>
<dbReference type="GO" id="GO:0016410">
    <property type="term" value="F:N-acyltransferase activity"/>
    <property type="evidence" value="ECO:0007669"/>
    <property type="project" value="TreeGrafter"/>
</dbReference>
<dbReference type="GO" id="GO:0070292">
    <property type="term" value="P:N-acylphosphatidylethanolamine metabolic process"/>
    <property type="evidence" value="ECO:0007669"/>
    <property type="project" value="TreeGrafter"/>
</dbReference>
<accession>A0A914CDD4</accession>
<keyword evidence="4" id="KW-0443">Lipid metabolism</keyword>
<evidence type="ECO:0000256" key="5">
    <source>
        <dbReference type="SAM" id="Phobius"/>
    </source>
</evidence>
<dbReference type="InterPro" id="IPR051496">
    <property type="entry name" value="H-rev107_PLA/AT"/>
</dbReference>
<feature type="domain" description="LRAT" evidence="6">
    <location>
        <begin position="30"/>
        <end position="155"/>
    </location>
</feature>
<feature type="transmembrane region" description="Helical" evidence="5">
    <location>
        <begin position="167"/>
        <end position="191"/>
    </location>
</feature>
<keyword evidence="2" id="KW-0808">Transferase</keyword>
<evidence type="ECO:0000313" key="8">
    <source>
        <dbReference type="WBParaSite" id="ACRNAN_Path_925.g3563.t1"/>
    </source>
</evidence>
<dbReference type="Proteomes" id="UP000887540">
    <property type="component" value="Unplaced"/>
</dbReference>
<dbReference type="PANTHER" id="PTHR13943:SF77">
    <property type="entry name" value="LRAT DOMAIN-CONTAINING PROTEIN"/>
    <property type="match status" value="1"/>
</dbReference>
<dbReference type="GO" id="GO:0005737">
    <property type="term" value="C:cytoplasm"/>
    <property type="evidence" value="ECO:0007669"/>
    <property type="project" value="TreeGrafter"/>
</dbReference>
<evidence type="ECO:0000256" key="3">
    <source>
        <dbReference type="ARBA" id="ARBA00022801"/>
    </source>
</evidence>
<evidence type="ECO:0000256" key="1">
    <source>
        <dbReference type="ARBA" id="ARBA00007824"/>
    </source>
</evidence>
<keyword evidence="5" id="KW-0472">Membrane</keyword>
<sequence>MEPGVLTSEWKDADELGPYLELGDCIEFKRVLPNNVSYSHWALHIGIFDGERFVAHISNGPSEIEELEAKSGGDLRAKIVDGSSAQVRSDKFSEVAGRSQCRINNEMDKEIKPYPPIVTVERALLKLGSGNYNLLFNNCEHFVRWCRYGSSVSDQALTVASVLTGSLLGSAALVATGSFTTAITIGAIGYAGQRASRVLRRFRPYFIRRGII</sequence>
<comment type="similarity">
    <text evidence="1">Belongs to the H-rev107 family.</text>
</comment>
<name>A0A914CDD4_9BILA</name>
<proteinExistence type="inferred from homology"/>
<dbReference type="PROSITE" id="PS51934">
    <property type="entry name" value="LRAT"/>
    <property type="match status" value="1"/>
</dbReference>
<dbReference type="AlphaFoldDB" id="A0A914CDD4"/>
<keyword evidence="3" id="KW-0378">Hydrolase</keyword>
<evidence type="ECO:0000256" key="4">
    <source>
        <dbReference type="ARBA" id="ARBA00023098"/>
    </source>
</evidence>
<keyword evidence="7" id="KW-1185">Reference proteome</keyword>
<dbReference type="GO" id="GO:0008970">
    <property type="term" value="F:phospholipase A1 activity"/>
    <property type="evidence" value="ECO:0007669"/>
    <property type="project" value="TreeGrafter"/>
</dbReference>
<dbReference type="WBParaSite" id="ACRNAN_Path_925.g3563.t1">
    <property type="protein sequence ID" value="ACRNAN_Path_925.g3563.t1"/>
    <property type="gene ID" value="ACRNAN_Path_925.g3563"/>
</dbReference>
<evidence type="ECO:0000256" key="2">
    <source>
        <dbReference type="ARBA" id="ARBA00022679"/>
    </source>
</evidence>
<dbReference type="InterPro" id="IPR007053">
    <property type="entry name" value="LRAT_dom"/>
</dbReference>
<dbReference type="Pfam" id="PF04970">
    <property type="entry name" value="LRAT"/>
    <property type="match status" value="1"/>
</dbReference>
<keyword evidence="5" id="KW-0812">Transmembrane</keyword>
<protein>
    <submittedName>
        <fullName evidence="8">LRAT domain-containing protein</fullName>
    </submittedName>
</protein>
<evidence type="ECO:0000259" key="6">
    <source>
        <dbReference type="PROSITE" id="PS51934"/>
    </source>
</evidence>
<evidence type="ECO:0000313" key="7">
    <source>
        <dbReference type="Proteomes" id="UP000887540"/>
    </source>
</evidence>
<dbReference type="GO" id="GO:0004623">
    <property type="term" value="F:phospholipase A2 activity"/>
    <property type="evidence" value="ECO:0007669"/>
    <property type="project" value="TreeGrafter"/>
</dbReference>
<dbReference type="PANTHER" id="PTHR13943">
    <property type="entry name" value="HRAS-LIKE SUPPRESSOR - RELATED"/>
    <property type="match status" value="1"/>
</dbReference>
<reference evidence="8" key="1">
    <citation type="submission" date="2022-11" db="UniProtKB">
        <authorList>
            <consortium name="WormBaseParasite"/>
        </authorList>
    </citation>
    <scope>IDENTIFICATION</scope>
</reference>